<feature type="region of interest" description="Disordered" evidence="1">
    <location>
        <begin position="21"/>
        <end position="43"/>
    </location>
</feature>
<evidence type="ECO:0000256" key="1">
    <source>
        <dbReference type="SAM" id="MobiDB-lite"/>
    </source>
</evidence>
<protein>
    <submittedName>
        <fullName evidence="2">Uncharacterized protein</fullName>
    </submittedName>
</protein>
<dbReference type="AlphaFoldDB" id="A0A518D0G2"/>
<dbReference type="EMBL" id="CP036290">
    <property type="protein sequence ID" value="QDU84945.1"/>
    <property type="molecule type" value="Genomic_DNA"/>
</dbReference>
<reference evidence="2 3" key="1">
    <citation type="submission" date="2019-02" db="EMBL/GenBank/DDBJ databases">
        <title>Deep-cultivation of Planctomycetes and their phenomic and genomic characterization uncovers novel biology.</title>
        <authorList>
            <person name="Wiegand S."/>
            <person name="Jogler M."/>
            <person name="Boedeker C."/>
            <person name="Pinto D."/>
            <person name="Vollmers J."/>
            <person name="Rivas-Marin E."/>
            <person name="Kohn T."/>
            <person name="Peeters S.H."/>
            <person name="Heuer A."/>
            <person name="Rast P."/>
            <person name="Oberbeckmann S."/>
            <person name="Bunk B."/>
            <person name="Jeske O."/>
            <person name="Meyerdierks A."/>
            <person name="Storesund J.E."/>
            <person name="Kallscheuer N."/>
            <person name="Luecker S."/>
            <person name="Lage O.M."/>
            <person name="Pohl T."/>
            <person name="Merkel B.J."/>
            <person name="Hornburger P."/>
            <person name="Mueller R.-W."/>
            <person name="Bruemmer F."/>
            <person name="Labrenz M."/>
            <person name="Spormann A.M."/>
            <person name="Op den Camp H."/>
            <person name="Overmann J."/>
            <person name="Amann R."/>
            <person name="Jetten M.S.M."/>
            <person name="Mascher T."/>
            <person name="Medema M.H."/>
            <person name="Devos D.P."/>
            <person name="Kaster A.-K."/>
            <person name="Ovreas L."/>
            <person name="Rohde M."/>
            <person name="Galperin M.Y."/>
            <person name="Jogler C."/>
        </authorList>
    </citation>
    <scope>NUCLEOTIDE SEQUENCE [LARGE SCALE GENOMIC DNA]</scope>
    <source>
        <strain evidence="2 3">Pla163</strain>
    </source>
</reference>
<gene>
    <name evidence="2" type="ORF">Pla163_20650</name>
</gene>
<evidence type="ECO:0000313" key="2">
    <source>
        <dbReference type="EMBL" id="QDU84945.1"/>
    </source>
</evidence>
<sequence>MGERGNFHRPVWYPMAARPMAPRRTHPLPERADRLAPSPPRRRRAGRTVFGAWTLLVAATLCACSSGRTTRPAGDGFRIENTSASPIDPNFEAAFESLMAALAADDTEVARRLVTNILARQPTGDTLDLALRYAAVLDGRAVMEACTFELEVGIDPDDTTASQLRLVVTTVLRAPARLELPPISITRTLSTLDPVGAERTRTDTLLWKGGSDLELPVEGDRRAYVVHSGSLPRGELLAVRERWSLQARSGWVHFEDQRLPARGFQVEAAEKEWLASFLDRGPLEPGELAAFLDDPTSDDLGDFDYTARLLERTLRVPLDRRDELLTILADRAGDLDDRQLARLFPALRWLATSSDRRGLEEWRALLARRLLPTSAASER</sequence>
<evidence type="ECO:0000313" key="3">
    <source>
        <dbReference type="Proteomes" id="UP000319342"/>
    </source>
</evidence>
<dbReference type="Proteomes" id="UP000319342">
    <property type="component" value="Chromosome"/>
</dbReference>
<organism evidence="2 3">
    <name type="scientific">Rohdeia mirabilis</name>
    <dbReference type="NCBI Taxonomy" id="2528008"/>
    <lineage>
        <taxon>Bacteria</taxon>
        <taxon>Pseudomonadati</taxon>
        <taxon>Planctomycetota</taxon>
        <taxon>Planctomycetia</taxon>
        <taxon>Planctomycetia incertae sedis</taxon>
        <taxon>Rohdeia</taxon>
    </lineage>
</organism>
<keyword evidence="3" id="KW-1185">Reference proteome</keyword>
<name>A0A518D0G2_9BACT</name>
<accession>A0A518D0G2</accession>
<proteinExistence type="predicted"/>